<keyword evidence="4" id="KW-1185">Reference proteome</keyword>
<dbReference type="Proteomes" id="UP000316079">
    <property type="component" value="Unassembled WGS sequence"/>
</dbReference>
<dbReference type="SUPFAM" id="SSF50978">
    <property type="entry name" value="WD40 repeat-like"/>
    <property type="match status" value="1"/>
</dbReference>
<name>A0A553MLH7_9TELE</name>
<evidence type="ECO:0000313" key="3">
    <source>
        <dbReference type="EMBL" id="TRY54041.1"/>
    </source>
</evidence>
<dbReference type="InterPro" id="IPR001680">
    <property type="entry name" value="WD40_rpt"/>
</dbReference>
<organism evidence="3 4">
    <name type="scientific">Danionella cerebrum</name>
    <dbReference type="NCBI Taxonomy" id="2873325"/>
    <lineage>
        <taxon>Eukaryota</taxon>
        <taxon>Metazoa</taxon>
        <taxon>Chordata</taxon>
        <taxon>Craniata</taxon>
        <taxon>Vertebrata</taxon>
        <taxon>Euteleostomi</taxon>
        <taxon>Actinopterygii</taxon>
        <taxon>Neopterygii</taxon>
        <taxon>Teleostei</taxon>
        <taxon>Ostariophysi</taxon>
        <taxon>Cypriniformes</taxon>
        <taxon>Danionidae</taxon>
        <taxon>Danioninae</taxon>
        <taxon>Danionella</taxon>
    </lineage>
</organism>
<sequence length="295" mass="32396">MLISTTSGKVLCRFSSDEGEAKSSLNEDEPNSVESVGFCDVSRFSSSCIISATTISLMYYVSKELELGFVFPSRSVIRLPWVAVAYLDGTLDIYDLNSQTLRHRWKNQAGLVCLRWVRAATLLGVCDLAGVVTLLDARTGLATAVCHGHQAEILDFQINRDASVVVTAGGDQKAKVFSLPSHILCFWMSVCKDRTCRQLGIVRVASSGSYVSPARDRTCRQLGIVRVASSGSYVSPARDRTCRQLGIVRVASSGLYVSPAQVHDLQSERALTLEMFWLMCDLMERLLLTLGFHSP</sequence>
<dbReference type="PANTHER" id="PTHR19857">
    <property type="entry name" value="MITOCHONDRIAL DIVISION PROTEIN 1-RELATED"/>
    <property type="match status" value="1"/>
</dbReference>
<dbReference type="Gene3D" id="2.130.10.10">
    <property type="entry name" value="YVTN repeat-like/Quinoprotein amine dehydrogenase"/>
    <property type="match status" value="1"/>
</dbReference>
<dbReference type="SMART" id="SM00320">
    <property type="entry name" value="WD40"/>
    <property type="match status" value="2"/>
</dbReference>
<reference evidence="3 4" key="1">
    <citation type="journal article" date="2019" name="Sci. Data">
        <title>Hybrid genome assembly and annotation of Danionella translucida.</title>
        <authorList>
            <person name="Kadobianskyi M."/>
            <person name="Schulze L."/>
            <person name="Schuelke M."/>
            <person name="Judkewitz B."/>
        </authorList>
    </citation>
    <scope>NUCLEOTIDE SEQUENCE [LARGE SCALE GENOMIC DNA]</scope>
    <source>
        <strain evidence="3 4">Bolton</strain>
    </source>
</reference>
<evidence type="ECO:0000313" key="4">
    <source>
        <dbReference type="Proteomes" id="UP000316079"/>
    </source>
</evidence>
<dbReference type="EMBL" id="SRMA01027388">
    <property type="protein sequence ID" value="TRY54041.1"/>
    <property type="molecule type" value="Genomic_DNA"/>
</dbReference>
<dbReference type="GO" id="GO:0005829">
    <property type="term" value="C:cytosol"/>
    <property type="evidence" value="ECO:0007669"/>
    <property type="project" value="TreeGrafter"/>
</dbReference>
<protein>
    <submittedName>
        <fullName evidence="3">Uncharacterized protein</fullName>
    </submittedName>
</protein>
<dbReference type="PANTHER" id="PTHR19857:SF8">
    <property type="entry name" value="ANGIO-ASSOCIATED MIGRATORY CELL PROTEIN"/>
    <property type="match status" value="1"/>
</dbReference>
<dbReference type="AlphaFoldDB" id="A0A553MLH7"/>
<keyword evidence="2" id="KW-0677">Repeat</keyword>
<accession>A0A553MLH7</accession>
<proteinExistence type="predicted"/>
<dbReference type="InterPro" id="IPR036322">
    <property type="entry name" value="WD40_repeat_dom_sf"/>
</dbReference>
<evidence type="ECO:0000256" key="2">
    <source>
        <dbReference type="ARBA" id="ARBA00022737"/>
    </source>
</evidence>
<keyword evidence="1" id="KW-0853">WD repeat</keyword>
<dbReference type="InterPro" id="IPR015943">
    <property type="entry name" value="WD40/YVTN_repeat-like_dom_sf"/>
</dbReference>
<evidence type="ECO:0000256" key="1">
    <source>
        <dbReference type="ARBA" id="ARBA00022574"/>
    </source>
</evidence>
<dbReference type="InterPro" id="IPR051179">
    <property type="entry name" value="WD_repeat_multifunction"/>
</dbReference>
<comment type="caution">
    <text evidence="3">The sequence shown here is derived from an EMBL/GenBank/DDBJ whole genome shotgun (WGS) entry which is preliminary data.</text>
</comment>
<dbReference type="OrthoDB" id="10261640at2759"/>
<gene>
    <name evidence="3" type="ORF">DNTS_003505</name>
</gene>